<keyword evidence="6" id="KW-0812">Transmembrane</keyword>
<evidence type="ECO:0000256" key="2">
    <source>
        <dbReference type="ARBA" id="ARBA00022630"/>
    </source>
</evidence>
<keyword evidence="8" id="KW-1185">Reference proteome</keyword>
<dbReference type="SUPFAM" id="SSF51905">
    <property type="entry name" value="FAD/NAD(P)-binding domain"/>
    <property type="match status" value="2"/>
</dbReference>
<comment type="caution">
    <text evidence="7">The sequence shown here is derived from an EMBL/GenBank/DDBJ whole genome shotgun (WGS) entry which is preliminary data.</text>
</comment>
<keyword evidence="6" id="KW-0472">Membrane</keyword>
<feature type="compositionally biased region" description="Polar residues" evidence="5">
    <location>
        <begin position="512"/>
        <end position="525"/>
    </location>
</feature>
<feature type="transmembrane region" description="Helical" evidence="6">
    <location>
        <begin position="232"/>
        <end position="252"/>
    </location>
</feature>
<dbReference type="GO" id="GO:0050660">
    <property type="term" value="F:flavin adenine dinucleotide binding"/>
    <property type="evidence" value="ECO:0007669"/>
    <property type="project" value="InterPro"/>
</dbReference>
<dbReference type="AlphaFoldDB" id="A0A9P6KHY6"/>
<dbReference type="Gene3D" id="3.50.50.60">
    <property type="entry name" value="FAD/NAD(P)-binding domain"/>
    <property type="match status" value="3"/>
</dbReference>
<dbReference type="Proteomes" id="UP000780801">
    <property type="component" value="Unassembled WGS sequence"/>
</dbReference>
<evidence type="ECO:0000313" key="7">
    <source>
        <dbReference type="EMBL" id="KAF9585250.1"/>
    </source>
</evidence>
<keyword evidence="4" id="KW-0560">Oxidoreductase</keyword>
<sequence length="537" mass="61754">MNFTKSYKDGTTPTVAIIGAGVSGICAAIQLQRQLKLTTYAVFELEADIGGTWRSNTYPGCNSDAPSHQYSYSFAPNYEWSQKFAPQAEVLGYLKNTAKTYNIYDKVKLNHRVSKMKWQEDKNKWALHWIKTTTGEEGDFEADVVIHGTGVLRIPCIPKEFDTFKGLKWHSAQWDHSVDLTGKKVGIVGASASGVQIISTIADKVESLEVYSRSSVYITPLLNYRYTDTWRLLFEYVPFFYTFYRALHYWVIDFTVFLYFKIAWYSILHHIFTSLVVWIHRFRLVRNREIRRKLTPDYELGSRNIVLSNSFYPTFQKPNVTLHKDTITSIEGRTIKTADGSEKELDVLVLATGFEWVGNFPIGYWIGRNGIDISEKWGENPTTYYGTCVPNAPNFYLTWGPNSGILHHSQTHMLEIQVNYAINAISHMMKENLAVLEIKQEVADEFMRTVDRRIERVLFSTKYKPRFTNSMGKVRGFWYGGCTEFWWRLRKLHLEQFLTTPRTITAVDAKSGASSTETPISSFATLNGHRGRETDSD</sequence>
<accession>A0A9P6KHY6</accession>
<dbReference type="OrthoDB" id="74360at2759"/>
<dbReference type="PANTHER" id="PTHR42877:SF4">
    <property type="entry name" value="FAD_NAD(P)-BINDING DOMAIN-CONTAINING PROTEIN-RELATED"/>
    <property type="match status" value="1"/>
</dbReference>
<keyword evidence="6" id="KW-1133">Transmembrane helix</keyword>
<gene>
    <name evidence="7" type="ORF">BGW38_003211</name>
</gene>
<keyword evidence="3" id="KW-0274">FAD</keyword>
<organism evidence="7 8">
    <name type="scientific">Lunasporangiospora selenospora</name>
    <dbReference type="NCBI Taxonomy" id="979761"/>
    <lineage>
        <taxon>Eukaryota</taxon>
        <taxon>Fungi</taxon>
        <taxon>Fungi incertae sedis</taxon>
        <taxon>Mucoromycota</taxon>
        <taxon>Mortierellomycotina</taxon>
        <taxon>Mortierellomycetes</taxon>
        <taxon>Mortierellales</taxon>
        <taxon>Mortierellaceae</taxon>
        <taxon>Lunasporangiospora</taxon>
    </lineage>
</organism>
<keyword evidence="2" id="KW-0285">Flavoprotein</keyword>
<feature type="region of interest" description="Disordered" evidence="5">
    <location>
        <begin position="509"/>
        <end position="537"/>
    </location>
</feature>
<dbReference type="InterPro" id="IPR051209">
    <property type="entry name" value="FAD-bind_Monooxygenase_sf"/>
</dbReference>
<evidence type="ECO:0000313" key="8">
    <source>
        <dbReference type="Proteomes" id="UP000780801"/>
    </source>
</evidence>
<protein>
    <recommendedName>
        <fullName evidence="9">FAD/NAD(P)-binding domain-containing protein</fullName>
    </recommendedName>
</protein>
<dbReference type="GO" id="GO:0050661">
    <property type="term" value="F:NADP binding"/>
    <property type="evidence" value="ECO:0007669"/>
    <property type="project" value="InterPro"/>
</dbReference>
<evidence type="ECO:0000256" key="6">
    <source>
        <dbReference type="SAM" id="Phobius"/>
    </source>
</evidence>
<dbReference type="InterPro" id="IPR036188">
    <property type="entry name" value="FAD/NAD-bd_sf"/>
</dbReference>
<dbReference type="GO" id="GO:0004499">
    <property type="term" value="F:N,N-dimethylaniline monooxygenase activity"/>
    <property type="evidence" value="ECO:0007669"/>
    <property type="project" value="InterPro"/>
</dbReference>
<evidence type="ECO:0000256" key="1">
    <source>
        <dbReference type="ARBA" id="ARBA00010139"/>
    </source>
</evidence>
<proteinExistence type="inferred from homology"/>
<evidence type="ECO:0000256" key="3">
    <source>
        <dbReference type="ARBA" id="ARBA00022827"/>
    </source>
</evidence>
<evidence type="ECO:0000256" key="5">
    <source>
        <dbReference type="SAM" id="MobiDB-lite"/>
    </source>
</evidence>
<evidence type="ECO:0008006" key="9">
    <source>
        <dbReference type="Google" id="ProtNLM"/>
    </source>
</evidence>
<evidence type="ECO:0000256" key="4">
    <source>
        <dbReference type="ARBA" id="ARBA00023002"/>
    </source>
</evidence>
<dbReference type="Pfam" id="PF00743">
    <property type="entry name" value="FMO-like"/>
    <property type="match status" value="1"/>
</dbReference>
<reference evidence="7" key="1">
    <citation type="journal article" date="2020" name="Fungal Divers.">
        <title>Resolving the Mortierellaceae phylogeny through synthesis of multi-gene phylogenetics and phylogenomics.</title>
        <authorList>
            <person name="Vandepol N."/>
            <person name="Liber J."/>
            <person name="Desiro A."/>
            <person name="Na H."/>
            <person name="Kennedy M."/>
            <person name="Barry K."/>
            <person name="Grigoriev I.V."/>
            <person name="Miller A.N."/>
            <person name="O'Donnell K."/>
            <person name="Stajich J.E."/>
            <person name="Bonito G."/>
        </authorList>
    </citation>
    <scope>NUCLEOTIDE SEQUENCE</scope>
    <source>
        <strain evidence="7">KOD1015</strain>
    </source>
</reference>
<dbReference type="EMBL" id="JAABOA010000220">
    <property type="protein sequence ID" value="KAF9585250.1"/>
    <property type="molecule type" value="Genomic_DNA"/>
</dbReference>
<feature type="transmembrane region" description="Helical" evidence="6">
    <location>
        <begin position="258"/>
        <end position="279"/>
    </location>
</feature>
<dbReference type="InterPro" id="IPR020946">
    <property type="entry name" value="Flavin_mOase-like"/>
</dbReference>
<feature type="transmembrane region" description="Helical" evidence="6">
    <location>
        <begin position="12"/>
        <end position="31"/>
    </location>
</feature>
<comment type="similarity">
    <text evidence="1">Belongs to the FAD-binding monooxygenase family.</text>
</comment>
<name>A0A9P6KHY6_9FUNG</name>
<dbReference type="PANTHER" id="PTHR42877">
    <property type="entry name" value="L-ORNITHINE N(5)-MONOOXYGENASE-RELATED"/>
    <property type="match status" value="1"/>
</dbReference>